<protein>
    <submittedName>
        <fullName evidence="1">YkgJ family cysteine cluster protein</fullName>
    </submittedName>
</protein>
<accession>A0A502GCE5</accession>
<gene>
    <name evidence="1" type="ORF">EAH77_15330</name>
</gene>
<name>A0A502GCE5_9GAMM</name>
<sequence>MKNLKLRSTRSDMRKVKPEDEIPVWILEPDAIAAKINYFDTKRTEAPDTKLAQQEMIEYVESLNNSSVDTDAWVAKTHQLADRFMVELKDYIVCRKGCAHCCKLPVGMTLFEASYIEGKTGRKYNRKAKEILNIQPNKHNTTVCPFLDTKTATCSIYEYRPLACRMFATIDDYHFCEDDTNTHAIVTTESSQAFQYSTATMIMAIKQNSKKHGKPLAAFSELRKWFTS</sequence>
<evidence type="ECO:0000313" key="2">
    <source>
        <dbReference type="Proteomes" id="UP000317663"/>
    </source>
</evidence>
<keyword evidence="2" id="KW-1185">Reference proteome</keyword>
<comment type="caution">
    <text evidence="1">The sequence shown here is derived from an EMBL/GenBank/DDBJ whole genome shotgun (WGS) entry which is preliminary data.</text>
</comment>
<proteinExistence type="predicted"/>
<dbReference type="Pfam" id="PF03692">
    <property type="entry name" value="CxxCxxCC"/>
    <property type="match status" value="1"/>
</dbReference>
<organism evidence="1 2">
    <name type="scientific">Ewingella americana</name>
    <dbReference type="NCBI Taxonomy" id="41202"/>
    <lineage>
        <taxon>Bacteria</taxon>
        <taxon>Pseudomonadati</taxon>
        <taxon>Pseudomonadota</taxon>
        <taxon>Gammaproteobacteria</taxon>
        <taxon>Enterobacterales</taxon>
        <taxon>Yersiniaceae</taxon>
        <taxon>Ewingella</taxon>
    </lineage>
</organism>
<dbReference type="AlphaFoldDB" id="A0A502GCE5"/>
<dbReference type="EMBL" id="RCZD01000008">
    <property type="protein sequence ID" value="TPG59937.1"/>
    <property type="molecule type" value="Genomic_DNA"/>
</dbReference>
<reference evidence="1 2" key="1">
    <citation type="journal article" date="2019" name="Environ. Microbiol.">
        <title>Species interactions and distinct microbial communities in high Arctic permafrost affected cryosols are associated with the CH4 and CO2 gas fluxes.</title>
        <authorList>
            <person name="Altshuler I."/>
            <person name="Hamel J."/>
            <person name="Turney S."/>
            <person name="Magnuson E."/>
            <person name="Levesque R."/>
            <person name="Greer C."/>
            <person name="Whyte L.G."/>
        </authorList>
    </citation>
    <scope>NUCLEOTIDE SEQUENCE [LARGE SCALE GENOMIC DNA]</scope>
    <source>
        <strain evidence="1 2">E4</strain>
    </source>
</reference>
<evidence type="ECO:0000313" key="1">
    <source>
        <dbReference type="EMBL" id="TPG59937.1"/>
    </source>
</evidence>
<dbReference type="Proteomes" id="UP000317663">
    <property type="component" value="Unassembled WGS sequence"/>
</dbReference>
<dbReference type="OrthoDB" id="9806610at2"/>
<dbReference type="InterPro" id="IPR005358">
    <property type="entry name" value="Puta_zinc/iron-chelating_dom"/>
</dbReference>